<organism evidence="6 7">
    <name type="scientific">Heterodera schachtii</name>
    <name type="common">Sugarbeet cyst nematode worm</name>
    <name type="synonym">Tylenchus schachtii</name>
    <dbReference type="NCBI Taxonomy" id="97005"/>
    <lineage>
        <taxon>Eukaryota</taxon>
        <taxon>Metazoa</taxon>
        <taxon>Ecdysozoa</taxon>
        <taxon>Nematoda</taxon>
        <taxon>Chromadorea</taxon>
        <taxon>Rhabditida</taxon>
        <taxon>Tylenchina</taxon>
        <taxon>Tylenchomorpha</taxon>
        <taxon>Tylenchoidea</taxon>
        <taxon>Heteroderidae</taxon>
        <taxon>Heteroderinae</taxon>
        <taxon>Heterodera</taxon>
    </lineage>
</organism>
<feature type="coiled-coil region" evidence="3">
    <location>
        <begin position="151"/>
        <end position="180"/>
    </location>
</feature>
<dbReference type="PANTHER" id="PTHR31938">
    <property type="entry name" value="NUCLEAR SPECKLE SPLICING REGULATORY PROTEIN 1"/>
    <property type="match status" value="1"/>
</dbReference>
<dbReference type="InterPro" id="IPR042816">
    <property type="entry name" value="Nsrp1"/>
</dbReference>
<feature type="region of interest" description="Disordered" evidence="4">
    <location>
        <begin position="80"/>
        <end position="105"/>
    </location>
</feature>
<evidence type="ECO:0000256" key="4">
    <source>
        <dbReference type="SAM" id="MobiDB-lite"/>
    </source>
</evidence>
<reference evidence="6 7" key="1">
    <citation type="submission" date="2024-10" db="EMBL/GenBank/DDBJ databases">
        <authorList>
            <person name="Kim D."/>
        </authorList>
    </citation>
    <scope>NUCLEOTIDE SEQUENCE [LARGE SCALE GENOMIC DNA]</scope>
    <source>
        <strain evidence="6">Taebaek</strain>
    </source>
</reference>
<evidence type="ECO:0000259" key="5">
    <source>
        <dbReference type="Pfam" id="PF09745"/>
    </source>
</evidence>
<gene>
    <name evidence="6" type="ORF">niasHS_007605</name>
</gene>
<evidence type="ECO:0000256" key="2">
    <source>
        <dbReference type="ARBA" id="ARBA00023054"/>
    </source>
</evidence>
<feature type="domain" description="Nuclear speckle splicing regulatory protein 1 N-terminal" evidence="5">
    <location>
        <begin position="63"/>
        <end position="179"/>
    </location>
</feature>
<dbReference type="PANTHER" id="PTHR31938:SF4">
    <property type="entry name" value="NUCLEAR SPECKLE SPLICING REGULATORY PROTEIN 1"/>
    <property type="match status" value="1"/>
</dbReference>
<feature type="region of interest" description="Disordered" evidence="4">
    <location>
        <begin position="189"/>
        <end position="352"/>
    </location>
</feature>
<evidence type="ECO:0000256" key="3">
    <source>
        <dbReference type="SAM" id="Coils"/>
    </source>
</evidence>
<feature type="compositionally biased region" description="Basic and acidic residues" evidence="4">
    <location>
        <begin position="283"/>
        <end position="349"/>
    </location>
</feature>
<keyword evidence="7" id="KW-1185">Reference proteome</keyword>
<feature type="region of interest" description="Disordered" evidence="4">
    <location>
        <begin position="1"/>
        <end position="44"/>
    </location>
</feature>
<comment type="similarity">
    <text evidence="1">Belongs to the NSRP1 family.</text>
</comment>
<dbReference type="Proteomes" id="UP001620645">
    <property type="component" value="Unassembled WGS sequence"/>
</dbReference>
<dbReference type="EMBL" id="JBICCN010000118">
    <property type="protein sequence ID" value="KAL3092396.1"/>
    <property type="molecule type" value="Genomic_DNA"/>
</dbReference>
<evidence type="ECO:0000313" key="7">
    <source>
        <dbReference type="Proteomes" id="UP001620645"/>
    </source>
</evidence>
<proteinExistence type="inferred from homology"/>
<feature type="compositionally biased region" description="Basic and acidic residues" evidence="4">
    <location>
        <begin position="213"/>
        <end position="271"/>
    </location>
</feature>
<name>A0ABD2JP58_HETSC</name>
<feature type="compositionally biased region" description="Basic and acidic residues" evidence="4">
    <location>
        <begin position="80"/>
        <end position="104"/>
    </location>
</feature>
<evidence type="ECO:0000313" key="6">
    <source>
        <dbReference type="EMBL" id="KAL3092396.1"/>
    </source>
</evidence>
<sequence>MSANGKFRMGLNVRKSVETAVGPKKTANIFGDESDDDEQQNAAEKFERKYAASAGTKAREQRIVEKELAKNPDIFDYDTHYEEIQQQRDQKVATQKEADKEKKPKYAHLLAKAHKQRELSKLLVEENTYKKEREKEAGQFEDEEVFVTGAYRQQIEERERHKTEMEREEALEKMRDVRDQKMWQQAFNRTMLENISRGPLTEEGKMEEEDGGAEEKRIKTEAKTEKMTKMEVKEEAMEEEKGRTEEEERHGEEGRDERKRQEGEKEKTDGKRQRRQPTPPAEEGGKGGEEVQQRTEEERHRRRRERTEEKEERETGRTTDDGRKRARKGDESGGSREKAEQKQDEEAQRMARIRQVLAKRNDENAIEEAKQRYLERRRGGLIVAPRIQAAE</sequence>
<accession>A0ABD2JP58</accession>
<dbReference type="AlphaFoldDB" id="A0ABD2JP58"/>
<dbReference type="InterPro" id="IPR018612">
    <property type="entry name" value="NSRP1_N"/>
</dbReference>
<dbReference type="Pfam" id="PF09745">
    <property type="entry name" value="NSRP1_N"/>
    <property type="match status" value="1"/>
</dbReference>
<keyword evidence="2 3" id="KW-0175">Coiled coil</keyword>
<protein>
    <recommendedName>
        <fullName evidence="5">Nuclear speckle splicing regulatory protein 1 N-terminal domain-containing protein</fullName>
    </recommendedName>
</protein>
<evidence type="ECO:0000256" key="1">
    <source>
        <dbReference type="ARBA" id="ARBA00010126"/>
    </source>
</evidence>
<comment type="caution">
    <text evidence="6">The sequence shown here is derived from an EMBL/GenBank/DDBJ whole genome shotgun (WGS) entry which is preliminary data.</text>
</comment>